<reference evidence="1" key="1">
    <citation type="submission" date="2021-05" db="EMBL/GenBank/DDBJ databases">
        <authorList>
            <person name="Alioto T."/>
            <person name="Alioto T."/>
            <person name="Gomez Garrido J."/>
        </authorList>
    </citation>
    <scope>NUCLEOTIDE SEQUENCE</scope>
</reference>
<dbReference type="AlphaFoldDB" id="A0A8D7ZSZ3"/>
<name>A0A8D7ZSZ3_CULPI</name>
<organism evidence="1">
    <name type="scientific">Culex pipiens</name>
    <name type="common">House mosquito</name>
    <dbReference type="NCBI Taxonomy" id="7175"/>
    <lineage>
        <taxon>Eukaryota</taxon>
        <taxon>Metazoa</taxon>
        <taxon>Ecdysozoa</taxon>
        <taxon>Arthropoda</taxon>
        <taxon>Hexapoda</taxon>
        <taxon>Insecta</taxon>
        <taxon>Pterygota</taxon>
        <taxon>Neoptera</taxon>
        <taxon>Endopterygota</taxon>
        <taxon>Diptera</taxon>
        <taxon>Nematocera</taxon>
        <taxon>Culicoidea</taxon>
        <taxon>Culicidae</taxon>
        <taxon>Culicinae</taxon>
        <taxon>Culicini</taxon>
        <taxon>Culex</taxon>
        <taxon>Culex</taxon>
    </lineage>
</organism>
<proteinExistence type="predicted"/>
<evidence type="ECO:0000313" key="1">
    <source>
        <dbReference type="EMBL" id="CAG6443765.1"/>
    </source>
</evidence>
<dbReference type="EMBL" id="HBUE01001092">
    <property type="protein sequence ID" value="CAG6443765.1"/>
    <property type="molecule type" value="Transcribed_RNA"/>
</dbReference>
<accession>A0A8D7ZSZ3</accession>
<sequence>MKIIIVHCSTDFRQNSVHFDRCFTDLNFIDFSTIELGKEIKVYSPPVAPGGTQIWTTIVYNKFQNEIFFITYRTFLEFQLKKSYKTSIKSFFLLLNLNELFGNEK</sequence>
<protein>
    <submittedName>
        <fullName evidence="1">(northern house mosquito) hypothetical protein</fullName>
    </submittedName>
</protein>